<organism evidence="1 2">
    <name type="scientific">Mycobacterium ahvazicum</name>
    <dbReference type="NCBI Taxonomy" id="1964395"/>
    <lineage>
        <taxon>Bacteria</taxon>
        <taxon>Bacillati</taxon>
        <taxon>Actinomycetota</taxon>
        <taxon>Actinomycetes</taxon>
        <taxon>Mycobacteriales</taxon>
        <taxon>Mycobacteriaceae</taxon>
        <taxon>Mycobacterium</taxon>
        <taxon>Mycobacterium simiae complex</taxon>
    </lineage>
</organism>
<proteinExistence type="predicted"/>
<dbReference type="SUPFAM" id="SSF82607">
    <property type="entry name" value="YbaB-like"/>
    <property type="match status" value="1"/>
</dbReference>
<comment type="caution">
    <text evidence="1">The sequence shown here is derived from an EMBL/GenBank/DDBJ whole genome shotgun (WGS) entry which is preliminary data.</text>
</comment>
<evidence type="ECO:0000313" key="2">
    <source>
        <dbReference type="Proteomes" id="UP000236318"/>
    </source>
</evidence>
<dbReference type="Gene3D" id="3.30.1310.10">
    <property type="entry name" value="Nucleoid-associated protein YbaB-like domain"/>
    <property type="match status" value="1"/>
</dbReference>
<keyword evidence="2" id="KW-1185">Reference proteome</keyword>
<gene>
    <name evidence="1" type="ORF">MAAFP003_1879</name>
</gene>
<accession>A0A2K4Y8T6</accession>
<reference evidence="1" key="1">
    <citation type="submission" date="2018-01" db="EMBL/GenBank/DDBJ databases">
        <authorList>
            <consortium name="Urmite Genomes"/>
        </authorList>
    </citation>
    <scope>NUCLEOTIDE SEQUENCE [LARGE SCALE GENOMIC DNA]</scope>
    <source>
        <strain evidence="1">AFP003</strain>
    </source>
</reference>
<dbReference type="InterPro" id="IPR004401">
    <property type="entry name" value="YbaB/EbfC"/>
</dbReference>
<dbReference type="OrthoDB" id="4741720at2"/>
<dbReference type="Proteomes" id="UP000236318">
    <property type="component" value="Unassembled WGS sequence"/>
</dbReference>
<evidence type="ECO:0000313" key="1">
    <source>
        <dbReference type="EMBL" id="SOX53209.1"/>
    </source>
</evidence>
<dbReference type="EMBL" id="FXEG02000002">
    <property type="protein sequence ID" value="SOX53209.1"/>
    <property type="molecule type" value="Genomic_DNA"/>
</dbReference>
<sequence>MTDDVHPEVADALRQAHQFQSALDNQVHRTATNSVTATDEAKSVEVTLDGHRWLSGLYIEEGLLRLGAETVQQRVNEALCNAVAAATAADAADGERFVESLAAIAGSLKNSFGLN</sequence>
<dbReference type="RefSeq" id="WP_096286318.1">
    <property type="nucleotide sequence ID" value="NZ_FXEG02000002.1"/>
</dbReference>
<dbReference type="Pfam" id="PF02575">
    <property type="entry name" value="YbaB_DNA_bd"/>
    <property type="match status" value="1"/>
</dbReference>
<dbReference type="InterPro" id="IPR036894">
    <property type="entry name" value="YbaB-like_sf"/>
</dbReference>
<protein>
    <submittedName>
        <fullName evidence="1">ESX-1 secretion-associated protein EspL</fullName>
    </submittedName>
</protein>
<dbReference type="GO" id="GO:0003677">
    <property type="term" value="F:DNA binding"/>
    <property type="evidence" value="ECO:0007669"/>
    <property type="project" value="InterPro"/>
</dbReference>
<dbReference type="AlphaFoldDB" id="A0A2K4Y8T6"/>
<name>A0A2K4Y8T6_9MYCO</name>